<dbReference type="GO" id="GO:0005543">
    <property type="term" value="F:phospholipid binding"/>
    <property type="evidence" value="ECO:0007669"/>
    <property type="project" value="TreeGrafter"/>
</dbReference>
<dbReference type="Proteomes" id="UP000006695">
    <property type="component" value="Chromosome"/>
</dbReference>
<evidence type="ECO:0000313" key="4">
    <source>
        <dbReference type="Proteomes" id="UP000006695"/>
    </source>
</evidence>
<dbReference type="InterPro" id="IPR052336">
    <property type="entry name" value="MlaD_Phospholipid_Transporter"/>
</dbReference>
<evidence type="ECO:0000256" key="1">
    <source>
        <dbReference type="SAM" id="Phobius"/>
    </source>
</evidence>
<reference evidence="3 4" key="1">
    <citation type="submission" date="2007-05" db="EMBL/GenBank/DDBJ databases">
        <title>Complete sequence of Geobacter uraniireducens Rf4.</title>
        <authorList>
            <consortium name="US DOE Joint Genome Institute"/>
            <person name="Copeland A."/>
            <person name="Lucas S."/>
            <person name="Lapidus A."/>
            <person name="Barry K."/>
            <person name="Detter J.C."/>
            <person name="Glavina del Rio T."/>
            <person name="Hammon N."/>
            <person name="Israni S."/>
            <person name="Dalin E."/>
            <person name="Tice H."/>
            <person name="Pitluck S."/>
            <person name="Chertkov O."/>
            <person name="Brettin T."/>
            <person name="Bruce D."/>
            <person name="Han C."/>
            <person name="Schmutz J."/>
            <person name="Larimer F."/>
            <person name="Land M."/>
            <person name="Hauser L."/>
            <person name="Kyrpides N."/>
            <person name="Mikhailova N."/>
            <person name="Shelobolina E."/>
            <person name="Aklujkar M."/>
            <person name="Lovley D."/>
            <person name="Richardson P."/>
        </authorList>
    </citation>
    <scope>NUCLEOTIDE SEQUENCE [LARGE SCALE GENOMIC DNA]</scope>
    <source>
        <strain evidence="3 4">Rf4</strain>
    </source>
</reference>
<evidence type="ECO:0000313" key="3">
    <source>
        <dbReference type="EMBL" id="ABQ25447.1"/>
    </source>
</evidence>
<dbReference type="PANTHER" id="PTHR33371:SF4">
    <property type="entry name" value="INTERMEMBRANE PHOSPHOLIPID TRANSPORT SYSTEM BINDING PROTEIN MLAD"/>
    <property type="match status" value="1"/>
</dbReference>
<dbReference type="EMBL" id="CP000698">
    <property type="protein sequence ID" value="ABQ25447.1"/>
    <property type="molecule type" value="Genomic_DNA"/>
</dbReference>
<dbReference type="KEGG" id="gur:Gura_1243"/>
<dbReference type="PANTHER" id="PTHR33371">
    <property type="entry name" value="INTERMEMBRANE PHOSPHOLIPID TRANSPORT SYSTEM BINDING PROTEIN MLAD-RELATED"/>
    <property type="match status" value="1"/>
</dbReference>
<dbReference type="GO" id="GO:0005548">
    <property type="term" value="F:phospholipid transporter activity"/>
    <property type="evidence" value="ECO:0007669"/>
    <property type="project" value="TreeGrafter"/>
</dbReference>
<organism evidence="3 4">
    <name type="scientific">Geotalea uraniireducens (strain Rf4)</name>
    <name type="common">Geobacter uraniireducens</name>
    <dbReference type="NCBI Taxonomy" id="351605"/>
    <lineage>
        <taxon>Bacteria</taxon>
        <taxon>Pseudomonadati</taxon>
        <taxon>Thermodesulfobacteriota</taxon>
        <taxon>Desulfuromonadia</taxon>
        <taxon>Geobacterales</taxon>
        <taxon>Geobacteraceae</taxon>
        <taxon>Geotalea</taxon>
    </lineage>
</organism>
<sequence>MKRSDNIAWSQLKAGIFIVFSLLFFAGGVLLMGEKTKFFIPKGKLSVIMTDVAGLKVGAPVWLAGVDVGIVTEVHFEKPNRTNEVEVILEIERESLKKIGKDSLITVKTRGLMGEKYVDITPSLHVSTAPETRLYGTSITKLDDVMQKAGSAFDRLNLAMDKMNRGEGTMGRLAKDPKLYDNLVKLTAELDTFAKNTNSGEGTLGKLSRSREPYDKLMSILNRTDQTLNDVQTSDGTLGKLLHDRQLYDKLVALADKSNQAADDVRELNKKLTSKDSTIGKLLGDREFYDKGMALIERADNSVKAFEEVAARVNHGDGTAGRLMNERVLYDKMNKMVDDVDFLIKDLKENPRRYLKFSVF</sequence>
<feature type="domain" description="Mce/MlaD" evidence="2">
    <location>
        <begin position="45"/>
        <end position="122"/>
    </location>
</feature>
<dbReference type="OrthoDB" id="9769132at2"/>
<keyword evidence="4" id="KW-1185">Reference proteome</keyword>
<evidence type="ECO:0000259" key="2">
    <source>
        <dbReference type="Pfam" id="PF02470"/>
    </source>
</evidence>
<dbReference type="AlphaFoldDB" id="A5GAD9"/>
<protein>
    <submittedName>
        <fullName evidence="3">Mammalian cell entry related domain protein</fullName>
    </submittedName>
</protein>
<name>A5GAD9_GEOUR</name>
<gene>
    <name evidence="3" type="ordered locus">Gura_1243</name>
</gene>
<accession>A5GAD9</accession>
<keyword evidence="1" id="KW-1133">Transmembrane helix</keyword>
<dbReference type="STRING" id="351605.Gura_1243"/>
<proteinExistence type="predicted"/>
<feature type="transmembrane region" description="Helical" evidence="1">
    <location>
        <begin position="12"/>
        <end position="32"/>
    </location>
</feature>
<dbReference type="HOGENOM" id="CLU_054524_0_1_7"/>
<keyword evidence="1" id="KW-0812">Transmembrane</keyword>
<dbReference type="RefSeq" id="WP_011938165.1">
    <property type="nucleotide sequence ID" value="NC_009483.1"/>
</dbReference>
<dbReference type="Pfam" id="PF02470">
    <property type="entry name" value="MlaD"/>
    <property type="match status" value="1"/>
</dbReference>
<dbReference type="InterPro" id="IPR003399">
    <property type="entry name" value="Mce/MlaD"/>
</dbReference>
<keyword evidence="1" id="KW-0472">Membrane</keyword>